<dbReference type="RefSeq" id="WP_255058085.1">
    <property type="nucleotide sequence ID" value="NZ_JANDBD010000001.1"/>
</dbReference>
<evidence type="ECO:0000256" key="1">
    <source>
        <dbReference type="ARBA" id="ARBA00022723"/>
    </source>
</evidence>
<dbReference type="EMBL" id="JANDBD010000001">
    <property type="protein sequence ID" value="MCP9271114.1"/>
    <property type="molecule type" value="Genomic_DNA"/>
</dbReference>
<reference evidence="3 4" key="1">
    <citation type="submission" date="2022-06" db="EMBL/GenBank/DDBJ databases">
        <title>Mycolicibacterium sp. CAU 1645 isolated from seawater.</title>
        <authorList>
            <person name="Kim W."/>
        </authorList>
    </citation>
    <scope>NUCLEOTIDE SEQUENCE [LARGE SCALE GENOMIC DNA]</scope>
    <source>
        <strain evidence="3 4">CAU 1645</strain>
    </source>
</reference>
<dbReference type="Pfam" id="PF00834">
    <property type="entry name" value="Ribul_P_3_epim"/>
    <property type="match status" value="1"/>
</dbReference>
<sequence>MSDACERIDGHGATRIAEWRDRFPGRVAGSVYAAAPAERVRTARELADAGLDVHVDLMASDEGHPAGVGLGELREIAATVQRSRIGVHLIGSPAFVDTALPEVLSTRPGRVFLPWHAFTAERAATVRGVGSAAWIAMWDEWDGIGSTAWPAQPDGALVMLIEPGTSGTCRPSQLAVVSACASDMPVHVDGGVTEDVAPLCLAAGAQSMVVGRALLTPRPVNSTARSTT</sequence>
<accession>A0ABT1LW38</accession>
<evidence type="ECO:0000313" key="3">
    <source>
        <dbReference type="EMBL" id="MCP9271114.1"/>
    </source>
</evidence>
<evidence type="ECO:0000256" key="2">
    <source>
        <dbReference type="ARBA" id="ARBA00023235"/>
    </source>
</evidence>
<evidence type="ECO:0000313" key="4">
    <source>
        <dbReference type="Proteomes" id="UP001651690"/>
    </source>
</evidence>
<dbReference type="Proteomes" id="UP001651690">
    <property type="component" value="Unassembled WGS sequence"/>
</dbReference>
<organism evidence="3 4">
    <name type="scientific">Mycolicibacterium arenosum</name>
    <dbReference type="NCBI Taxonomy" id="2952157"/>
    <lineage>
        <taxon>Bacteria</taxon>
        <taxon>Bacillati</taxon>
        <taxon>Actinomycetota</taxon>
        <taxon>Actinomycetes</taxon>
        <taxon>Mycobacteriales</taxon>
        <taxon>Mycobacteriaceae</taxon>
        <taxon>Mycolicibacterium</taxon>
    </lineage>
</organism>
<dbReference type="Gene3D" id="3.20.20.70">
    <property type="entry name" value="Aldolase class I"/>
    <property type="match status" value="1"/>
</dbReference>
<protein>
    <submittedName>
        <fullName evidence="3">Ribulose phosphate epimerase</fullName>
    </submittedName>
</protein>
<dbReference type="InterPro" id="IPR013785">
    <property type="entry name" value="Aldolase_TIM"/>
</dbReference>
<keyword evidence="2" id="KW-0413">Isomerase</keyword>
<dbReference type="InterPro" id="IPR011060">
    <property type="entry name" value="RibuloseP-bd_barrel"/>
</dbReference>
<proteinExistence type="predicted"/>
<gene>
    <name evidence="3" type="ORF">NM203_02810</name>
</gene>
<keyword evidence="1" id="KW-0479">Metal-binding</keyword>
<comment type="caution">
    <text evidence="3">The sequence shown here is derived from an EMBL/GenBank/DDBJ whole genome shotgun (WGS) entry which is preliminary data.</text>
</comment>
<dbReference type="InterPro" id="IPR000056">
    <property type="entry name" value="Ribul_P_3_epim-like"/>
</dbReference>
<keyword evidence="4" id="KW-1185">Reference proteome</keyword>
<dbReference type="SUPFAM" id="SSF51366">
    <property type="entry name" value="Ribulose-phoshate binding barrel"/>
    <property type="match status" value="1"/>
</dbReference>
<name>A0ABT1LW38_9MYCO</name>